<organism evidence="5 6">
    <name type="scientific">Denticeps clupeoides</name>
    <name type="common">denticle herring</name>
    <dbReference type="NCBI Taxonomy" id="299321"/>
    <lineage>
        <taxon>Eukaryota</taxon>
        <taxon>Metazoa</taxon>
        <taxon>Chordata</taxon>
        <taxon>Craniata</taxon>
        <taxon>Vertebrata</taxon>
        <taxon>Euteleostomi</taxon>
        <taxon>Actinopterygii</taxon>
        <taxon>Neopterygii</taxon>
        <taxon>Teleostei</taxon>
        <taxon>Clupei</taxon>
        <taxon>Clupeiformes</taxon>
        <taxon>Denticipitoidei</taxon>
        <taxon>Denticipitidae</taxon>
        <taxon>Denticeps</taxon>
    </lineage>
</organism>
<evidence type="ECO:0000259" key="4">
    <source>
        <dbReference type="PROSITE" id="PS50222"/>
    </source>
</evidence>
<dbReference type="InterPro" id="IPR002048">
    <property type="entry name" value="EF_hand_dom"/>
</dbReference>
<evidence type="ECO:0000256" key="1">
    <source>
        <dbReference type="ARBA" id="ARBA00006431"/>
    </source>
</evidence>
<evidence type="ECO:0000256" key="2">
    <source>
        <dbReference type="ARBA" id="ARBA00022723"/>
    </source>
</evidence>
<dbReference type="Ensembl" id="ENSDCDT00010034248.1">
    <property type="protein sequence ID" value="ENSDCDP00010027746.1"/>
    <property type="gene ID" value="ENSDCDG00010017494.1"/>
</dbReference>
<dbReference type="PROSITE" id="PS50222">
    <property type="entry name" value="EF_HAND_2"/>
    <property type="match status" value="3"/>
</dbReference>
<evidence type="ECO:0000256" key="3">
    <source>
        <dbReference type="ARBA" id="ARBA00022837"/>
    </source>
</evidence>
<accession>A0AAY4C5B3</accession>
<dbReference type="PANTHER" id="PTHR10827:SF78">
    <property type="entry name" value="RETICULOCALBIN-2"/>
    <property type="match status" value="1"/>
</dbReference>
<name>A0AAY4C5B3_9TELE</name>
<feature type="domain" description="EF-hand" evidence="4">
    <location>
        <begin position="46"/>
        <end position="81"/>
    </location>
</feature>
<dbReference type="RefSeq" id="XP_028815075.1">
    <property type="nucleotide sequence ID" value="XM_028959242.1"/>
</dbReference>
<keyword evidence="6" id="KW-1185">Reference proteome</keyword>
<protein>
    <recommendedName>
        <fullName evidence="4">EF-hand domain-containing protein</fullName>
    </recommendedName>
</protein>
<dbReference type="InterPro" id="IPR018247">
    <property type="entry name" value="EF_Hand_1_Ca_BS"/>
</dbReference>
<reference evidence="5" key="2">
    <citation type="submission" date="2025-08" db="UniProtKB">
        <authorList>
            <consortium name="Ensembl"/>
        </authorList>
    </citation>
    <scope>IDENTIFICATION</scope>
</reference>
<dbReference type="AlphaFoldDB" id="A0AAY4C5B3"/>
<sequence length="298" mass="34809">MERWLFALALFAMPRVPGGHRHDAEHTNVLLAEEDKDEIKKLSPSEQKERLVDILKKIDVDSDEYLTPEEMTVWIQRVYRKYALDDAKERFLDFDSNQDGVVSWDEYNMVIHDRVVEVDENAVLEDPEEESLRFLHLKEKKRFDYADVDGKPGLNLSEFLAFTHPSEVDHMSDFAIEDVLNEYDLDKDGFISLKEFIGDLTSNDGDDPSQWVIEETVRFKDLYDQDKDGKLNREEQLRWVAPNSYGSAREEAIHLIKEMDLNEDGRLSESEILSNQDTFMNSEVTDYGRQLHTSHDEL</sequence>
<proteinExistence type="inferred from homology"/>
<reference evidence="5 6" key="1">
    <citation type="submission" date="2020-06" db="EMBL/GenBank/DDBJ databases">
        <authorList>
            <consortium name="Wellcome Sanger Institute Data Sharing"/>
        </authorList>
    </citation>
    <scope>NUCLEOTIDE SEQUENCE [LARGE SCALE GENOMIC DNA]</scope>
</reference>
<keyword evidence="3" id="KW-0106">Calcium</keyword>
<dbReference type="Proteomes" id="UP000694580">
    <property type="component" value="Chromosome 17"/>
</dbReference>
<gene>
    <name evidence="5" type="primary">RCN2</name>
</gene>
<dbReference type="GeneID" id="114767438"/>
<dbReference type="SUPFAM" id="SSF47473">
    <property type="entry name" value="EF-hand"/>
    <property type="match status" value="2"/>
</dbReference>
<evidence type="ECO:0000313" key="5">
    <source>
        <dbReference type="Ensembl" id="ENSDCDP00010027746.1"/>
    </source>
</evidence>
<evidence type="ECO:0000313" key="6">
    <source>
        <dbReference type="Proteomes" id="UP000694580"/>
    </source>
</evidence>
<dbReference type="GeneTree" id="ENSGT01010000222360"/>
<dbReference type="Pfam" id="PF13499">
    <property type="entry name" value="EF-hand_7"/>
    <property type="match status" value="3"/>
</dbReference>
<feature type="domain" description="EF-hand" evidence="4">
    <location>
        <begin position="171"/>
        <end position="206"/>
    </location>
</feature>
<dbReference type="PANTHER" id="PTHR10827">
    <property type="entry name" value="RETICULOCALBIN"/>
    <property type="match status" value="1"/>
</dbReference>
<comment type="similarity">
    <text evidence="1">Belongs to the CREC family.</text>
</comment>
<keyword evidence="2" id="KW-0479">Metal-binding</keyword>
<dbReference type="SMART" id="SM00054">
    <property type="entry name" value="EFh"/>
    <property type="match status" value="5"/>
</dbReference>
<dbReference type="PROSITE" id="PS00018">
    <property type="entry name" value="EF_HAND_1"/>
    <property type="match status" value="3"/>
</dbReference>
<dbReference type="InterPro" id="IPR011992">
    <property type="entry name" value="EF-hand-dom_pair"/>
</dbReference>
<dbReference type="GO" id="GO:0005509">
    <property type="term" value="F:calcium ion binding"/>
    <property type="evidence" value="ECO:0007669"/>
    <property type="project" value="InterPro"/>
</dbReference>
<reference evidence="5" key="3">
    <citation type="submission" date="2025-09" db="UniProtKB">
        <authorList>
            <consortium name="Ensembl"/>
        </authorList>
    </citation>
    <scope>IDENTIFICATION</scope>
</reference>
<dbReference type="FunFam" id="1.10.238.10:FF:000176">
    <property type="entry name" value="reticulocalbin-2 isoform X2"/>
    <property type="match status" value="1"/>
</dbReference>
<feature type="domain" description="EF-hand" evidence="4">
    <location>
        <begin position="82"/>
        <end position="117"/>
    </location>
</feature>
<dbReference type="Gene3D" id="1.10.238.10">
    <property type="entry name" value="EF-hand"/>
    <property type="match status" value="3"/>
</dbReference>
<dbReference type="GO" id="GO:0005783">
    <property type="term" value="C:endoplasmic reticulum"/>
    <property type="evidence" value="ECO:0007669"/>
    <property type="project" value="TreeGrafter"/>
</dbReference>